<reference evidence="16" key="1">
    <citation type="submission" date="2015-01" db="EMBL/GenBank/DDBJ databases">
        <title>Comparative genome analysis of Bacillus coagulans HM-08, Clostridium butyricum HM-68, Bacillus subtilis HM-66 and Bacillus paralicheniformis BL-09.</title>
        <authorList>
            <person name="Zhang H."/>
        </authorList>
    </citation>
    <scope>NUCLEOTIDE SEQUENCE [LARGE SCALE GENOMIC DNA]</scope>
    <source>
        <strain evidence="16">HM-08</strain>
    </source>
</reference>
<accession>A0AAN0WAQ8</accession>
<feature type="transmembrane region" description="Helical" evidence="12">
    <location>
        <begin position="384"/>
        <end position="409"/>
    </location>
</feature>
<dbReference type="GO" id="GO:0016301">
    <property type="term" value="F:kinase activity"/>
    <property type="evidence" value="ECO:0007669"/>
    <property type="project" value="UniProtKB-KW"/>
</dbReference>
<dbReference type="Proteomes" id="UP000032024">
    <property type="component" value="Chromosome"/>
</dbReference>
<dbReference type="GeneID" id="93258340"/>
<dbReference type="InterPro" id="IPR001996">
    <property type="entry name" value="PTS_IIB_1"/>
</dbReference>
<proteinExistence type="predicted"/>
<keyword evidence="6" id="KW-0598">Phosphotransferase system</keyword>
<keyword evidence="5" id="KW-0808">Transferase</keyword>
<feature type="transmembrane region" description="Helical" evidence="12">
    <location>
        <begin position="90"/>
        <end position="111"/>
    </location>
</feature>
<dbReference type="AlphaFoldDB" id="A0AAN0WAQ8"/>
<evidence type="ECO:0000256" key="8">
    <source>
        <dbReference type="ARBA" id="ARBA00022777"/>
    </source>
</evidence>
<feature type="active site" description="Phosphocysteine intermediate; for EIIB activity" evidence="11">
    <location>
        <position position="479"/>
    </location>
</feature>
<dbReference type="InterPro" id="IPR003352">
    <property type="entry name" value="PTS_EIIC"/>
</dbReference>
<dbReference type="InterPro" id="IPR036878">
    <property type="entry name" value="Glu_permease_IIB"/>
</dbReference>
<keyword evidence="16" id="KW-1185">Reference proteome</keyword>
<dbReference type="RefSeq" id="WP_052042141.1">
    <property type="nucleotide sequence ID" value="NZ_CP010525.1"/>
</dbReference>
<keyword evidence="2" id="KW-0813">Transport</keyword>
<dbReference type="GO" id="GO:0009401">
    <property type="term" value="P:phosphoenolpyruvate-dependent sugar phosphotransferase system"/>
    <property type="evidence" value="ECO:0007669"/>
    <property type="project" value="UniProtKB-KW"/>
</dbReference>
<feature type="transmembrane region" description="Helical" evidence="12">
    <location>
        <begin position="175"/>
        <end position="197"/>
    </location>
</feature>
<keyword evidence="8" id="KW-0418">Kinase</keyword>
<dbReference type="GO" id="GO:0090563">
    <property type="term" value="F:protein-phosphocysteine-sugar phosphotransferase activity"/>
    <property type="evidence" value="ECO:0007669"/>
    <property type="project" value="TreeGrafter"/>
</dbReference>
<evidence type="ECO:0000256" key="7">
    <source>
        <dbReference type="ARBA" id="ARBA00022692"/>
    </source>
</evidence>
<dbReference type="EMBL" id="CP010525">
    <property type="protein sequence ID" value="AJO21193.1"/>
    <property type="molecule type" value="Genomic_DNA"/>
</dbReference>
<dbReference type="PANTHER" id="PTHR30009:SF12">
    <property type="entry name" value="PHOSPHOTRANSFERASE IIC COMPONENT GLVC"/>
    <property type="match status" value="1"/>
</dbReference>
<evidence type="ECO:0000313" key="16">
    <source>
        <dbReference type="Proteomes" id="UP000032024"/>
    </source>
</evidence>
<feature type="transmembrane region" description="Helical" evidence="12">
    <location>
        <begin position="309"/>
        <end position="325"/>
    </location>
</feature>
<feature type="transmembrane region" description="Helical" evidence="12">
    <location>
        <begin position="131"/>
        <end position="155"/>
    </location>
</feature>
<gene>
    <name evidence="15" type="ORF">SB48_HM08orf00616</name>
</gene>
<evidence type="ECO:0000256" key="11">
    <source>
        <dbReference type="PROSITE-ProRule" id="PRU00421"/>
    </source>
</evidence>
<evidence type="ECO:0000256" key="12">
    <source>
        <dbReference type="SAM" id="Phobius"/>
    </source>
</evidence>
<dbReference type="Gene3D" id="3.30.1360.60">
    <property type="entry name" value="Glucose permease domain IIB"/>
    <property type="match status" value="1"/>
</dbReference>
<feature type="domain" description="PTS EIIB type-1" evidence="13">
    <location>
        <begin position="457"/>
        <end position="535"/>
    </location>
</feature>
<dbReference type="InterPro" id="IPR018113">
    <property type="entry name" value="PTrfase_EIIB_Cys"/>
</dbReference>
<keyword evidence="4" id="KW-0762">Sugar transport</keyword>
<organism evidence="15 16">
    <name type="scientific">Heyndrickxia coagulans</name>
    <name type="common">Weizmannia coagulans</name>
    <dbReference type="NCBI Taxonomy" id="1398"/>
    <lineage>
        <taxon>Bacteria</taxon>
        <taxon>Bacillati</taxon>
        <taxon>Bacillota</taxon>
        <taxon>Bacilli</taxon>
        <taxon>Bacillales</taxon>
        <taxon>Bacillaceae</taxon>
        <taxon>Heyndrickxia</taxon>
    </lineage>
</organism>
<dbReference type="NCBIfam" id="TIGR02005">
    <property type="entry name" value="PTS-IIBC-alpha"/>
    <property type="match status" value="1"/>
</dbReference>
<feature type="domain" description="PTS EIIC type-1" evidence="14">
    <location>
        <begin position="1"/>
        <end position="421"/>
    </location>
</feature>
<evidence type="ECO:0000256" key="4">
    <source>
        <dbReference type="ARBA" id="ARBA00022597"/>
    </source>
</evidence>
<sequence length="535" mass="59289">MKSIQRFGGAMFTPVLLFSFAGIMLAISILFCNPSVFGKIASEGTLWYGIWDTVQQGSWTVFNQIELLFVVGLPIGLAKKASGRAAMEALVTYLTWNYFIAAILTHWGKFFGIMHYGRALAENSTNEGLKMIAGIKTFNTSIIGALIIAGIVVYLHNRFFDYKLPDFLGTFQGSAFVVILGFFAALPLAFITCLIWPKISFGIGSLQSFMAHAGPVGVWIYCFLERVLIPTGLHHFIYIPFQYGPAAVPEGLTKWWLMHLETFANSKESLKSMAPQMGFLMYGNEKVFGIPGIALAFYFTAKKENRKKVLALLVPAVITSVLAGITEPIEFTFLFVAPLLWVIHSLLAATLDTTLYLFGVVGDLSGGIIDMAGKNWIPLFQNHWATYLTQIVVGLIFTAIYFFVFRFFILKFNFATPGREADEEEEITLKTKQDYKNKKLAQGVQETAAASYTDPYSERAAIYLDALGGKENISDVTNCATRLRVTVVDPQKVKPDSAFKAGKAAGVVRAGRAFQVIVGLDVPQVREKFEELLKQ</sequence>
<evidence type="ECO:0000259" key="13">
    <source>
        <dbReference type="PROSITE" id="PS51098"/>
    </source>
</evidence>
<keyword evidence="3" id="KW-1003">Cell membrane</keyword>
<dbReference type="GO" id="GO:0008982">
    <property type="term" value="F:protein-N(PI)-phosphohistidine-sugar phosphotransferase activity"/>
    <property type="evidence" value="ECO:0007669"/>
    <property type="project" value="InterPro"/>
</dbReference>
<dbReference type="Pfam" id="PF02378">
    <property type="entry name" value="PTS_EIIC"/>
    <property type="match status" value="1"/>
</dbReference>
<dbReference type="PROSITE" id="PS51103">
    <property type="entry name" value="PTS_EIIC_TYPE_1"/>
    <property type="match status" value="1"/>
</dbReference>
<keyword evidence="10 12" id="KW-0472">Membrane</keyword>
<evidence type="ECO:0000259" key="14">
    <source>
        <dbReference type="PROSITE" id="PS51103"/>
    </source>
</evidence>
<evidence type="ECO:0000256" key="10">
    <source>
        <dbReference type="ARBA" id="ARBA00023136"/>
    </source>
</evidence>
<dbReference type="Pfam" id="PF00367">
    <property type="entry name" value="PTS_EIIB"/>
    <property type="match status" value="1"/>
</dbReference>
<comment type="subcellular location">
    <subcellularLocation>
        <location evidence="1">Cell membrane</location>
        <topology evidence="1">Multi-pass membrane protein</topology>
    </subcellularLocation>
</comment>
<dbReference type="PROSITE" id="PS51098">
    <property type="entry name" value="PTS_EIIB_TYPE_1"/>
    <property type="match status" value="1"/>
</dbReference>
<protein>
    <submittedName>
        <fullName evidence="15">Uncharacterized protein</fullName>
    </submittedName>
</protein>
<evidence type="ECO:0000256" key="9">
    <source>
        <dbReference type="ARBA" id="ARBA00022989"/>
    </source>
</evidence>
<evidence type="ECO:0000256" key="5">
    <source>
        <dbReference type="ARBA" id="ARBA00022679"/>
    </source>
</evidence>
<keyword evidence="7 12" id="KW-0812">Transmembrane</keyword>
<dbReference type="PANTHER" id="PTHR30009">
    <property type="entry name" value="CYTOCHROME C-TYPE SYNTHESIS PROTEIN AND PTS TRANSMEMBRANE COMPONENT"/>
    <property type="match status" value="1"/>
</dbReference>
<dbReference type="InterPro" id="IPR010975">
    <property type="entry name" value="PTS_IIBC_a_glc"/>
</dbReference>
<evidence type="ECO:0000256" key="6">
    <source>
        <dbReference type="ARBA" id="ARBA00022683"/>
    </source>
</evidence>
<evidence type="ECO:0000256" key="1">
    <source>
        <dbReference type="ARBA" id="ARBA00004651"/>
    </source>
</evidence>
<evidence type="ECO:0000313" key="15">
    <source>
        <dbReference type="EMBL" id="AJO21193.1"/>
    </source>
</evidence>
<evidence type="ECO:0000256" key="2">
    <source>
        <dbReference type="ARBA" id="ARBA00022448"/>
    </source>
</evidence>
<dbReference type="NCBIfam" id="TIGR00826">
    <property type="entry name" value="EIIB_glc"/>
    <property type="match status" value="1"/>
</dbReference>
<dbReference type="InterPro" id="IPR050429">
    <property type="entry name" value="PTS_Glucose_EIICBA"/>
</dbReference>
<dbReference type="GO" id="GO:0005886">
    <property type="term" value="C:plasma membrane"/>
    <property type="evidence" value="ECO:0007669"/>
    <property type="project" value="UniProtKB-SubCell"/>
</dbReference>
<dbReference type="InterPro" id="IPR013013">
    <property type="entry name" value="PTS_EIIC_1"/>
</dbReference>
<evidence type="ECO:0000256" key="3">
    <source>
        <dbReference type="ARBA" id="ARBA00022475"/>
    </source>
</evidence>
<dbReference type="SUPFAM" id="SSF55604">
    <property type="entry name" value="Glucose permease domain IIB"/>
    <property type="match status" value="1"/>
</dbReference>
<name>A0AAN0WAQ8_HEYCO</name>
<dbReference type="CDD" id="cd00212">
    <property type="entry name" value="PTS_IIB_glc"/>
    <property type="match status" value="1"/>
</dbReference>
<dbReference type="PROSITE" id="PS01035">
    <property type="entry name" value="PTS_EIIB_TYPE_1_CYS"/>
    <property type="match status" value="1"/>
</dbReference>
<keyword evidence="9 12" id="KW-1133">Transmembrane helix</keyword>
<feature type="transmembrane region" description="Helical" evidence="12">
    <location>
        <begin position="12"/>
        <end position="37"/>
    </location>
</feature>
<feature type="transmembrane region" description="Helical" evidence="12">
    <location>
        <begin position="209"/>
        <end position="229"/>
    </location>
</feature>